<dbReference type="OrthoDB" id="523959at2759"/>
<protein>
    <submittedName>
        <fullName evidence="4">Uncharacterized protein</fullName>
    </submittedName>
</protein>
<accession>A0A830HQV7</accession>
<comment type="caution">
    <text evidence="4">The sequence shown here is derived from an EMBL/GenBank/DDBJ whole genome shotgun (WGS) entry which is preliminary data.</text>
</comment>
<dbReference type="Proteomes" id="UP000660262">
    <property type="component" value="Unassembled WGS sequence"/>
</dbReference>
<keyword evidence="5" id="KW-1185">Reference proteome</keyword>
<keyword evidence="2" id="KW-0677">Repeat</keyword>
<gene>
    <name evidence="4" type="ORF">PPROV_000657300</name>
</gene>
<dbReference type="EMBL" id="BNJQ01000018">
    <property type="protein sequence ID" value="GHP07831.1"/>
    <property type="molecule type" value="Genomic_DNA"/>
</dbReference>
<dbReference type="InterPro" id="IPR015915">
    <property type="entry name" value="Kelch-typ_b-propeller"/>
</dbReference>
<dbReference type="SMART" id="SM00612">
    <property type="entry name" value="Kelch"/>
    <property type="match status" value="5"/>
</dbReference>
<dbReference type="SUPFAM" id="SSF117281">
    <property type="entry name" value="Kelch motif"/>
    <property type="match status" value="1"/>
</dbReference>
<feature type="transmembrane region" description="Helical" evidence="3">
    <location>
        <begin position="78"/>
        <end position="98"/>
    </location>
</feature>
<evidence type="ECO:0000256" key="1">
    <source>
        <dbReference type="ARBA" id="ARBA00022441"/>
    </source>
</evidence>
<dbReference type="AlphaFoldDB" id="A0A830HQV7"/>
<keyword evidence="1" id="KW-0880">Kelch repeat</keyword>
<evidence type="ECO:0000256" key="3">
    <source>
        <dbReference type="SAM" id="Phobius"/>
    </source>
</evidence>
<dbReference type="InterPro" id="IPR006652">
    <property type="entry name" value="Kelch_1"/>
</dbReference>
<name>A0A830HQV7_9CHLO</name>
<dbReference type="PANTHER" id="PTHR45632:SF3">
    <property type="entry name" value="KELCH-LIKE PROTEIN 32"/>
    <property type="match status" value="1"/>
</dbReference>
<dbReference type="Pfam" id="PF01344">
    <property type="entry name" value="Kelch_1"/>
    <property type="match status" value="2"/>
</dbReference>
<keyword evidence="3" id="KW-0812">Transmembrane</keyword>
<keyword evidence="3" id="KW-0472">Membrane</keyword>
<evidence type="ECO:0000313" key="5">
    <source>
        <dbReference type="Proteomes" id="UP000660262"/>
    </source>
</evidence>
<organism evidence="4 5">
    <name type="scientific">Pycnococcus provasolii</name>
    <dbReference type="NCBI Taxonomy" id="41880"/>
    <lineage>
        <taxon>Eukaryota</taxon>
        <taxon>Viridiplantae</taxon>
        <taxon>Chlorophyta</taxon>
        <taxon>Pseudoscourfieldiophyceae</taxon>
        <taxon>Pseudoscourfieldiales</taxon>
        <taxon>Pycnococcaceae</taxon>
        <taxon>Pycnococcus</taxon>
    </lineage>
</organism>
<reference evidence="4" key="1">
    <citation type="submission" date="2020-10" db="EMBL/GenBank/DDBJ databases">
        <title>Unveiling of a novel bifunctional photoreceptor, Dualchrome1, isolated from a cosmopolitan green alga.</title>
        <authorList>
            <person name="Suzuki S."/>
            <person name="Kawachi M."/>
        </authorList>
    </citation>
    <scope>NUCLEOTIDE SEQUENCE</scope>
    <source>
        <strain evidence="4">NIES 2893</strain>
    </source>
</reference>
<dbReference type="Gene3D" id="2.120.10.80">
    <property type="entry name" value="Kelch-type beta propeller"/>
    <property type="match status" value="2"/>
</dbReference>
<keyword evidence="3" id="KW-1133">Transmembrane helix</keyword>
<dbReference type="PANTHER" id="PTHR45632">
    <property type="entry name" value="LD33804P"/>
    <property type="match status" value="1"/>
</dbReference>
<sequence>MAPCSSTLSAPTSWLGSWLDYNNHNQQGVVDDDANSNFAAASIDIGGIESVEWKKKKKACAPGSSSAAMMCCSTTTNILMILALAALVIAIIAIALALSVTHPRQQATAVSLTPEKTPNYLFAGTGQWTTSKPSMPYSKSDFPAVNYDAALVIMPGGYDANGEVLSSVLLYDTIREVYNETAFPEMPRKRFRHAATIVDDTLFVLGGFNASTDEAEPLACVDTLNLRTRVWTACSTTLNVARGDVCAASTIDGTIVVAGGYGLGYETLTSTETLARNAGEWKVRTNMPEPRGDTACAAIGQSFYVVGGFYDPTGTWQAASFSRDTFRYDVTSNQWDRRAATTHSSGDKAVVALPKSETRPMGRLLAIGGETHARGEVTQIPIHAVEEYLPEVDTWVPRAPMPTARFRFGAVVSGSKSEGGAGEAVHVFGGHVLCSTGWFNNWEDMDCMEKSLATQEVLYQESHPAVFIA</sequence>
<evidence type="ECO:0000256" key="2">
    <source>
        <dbReference type="ARBA" id="ARBA00022737"/>
    </source>
</evidence>
<evidence type="ECO:0000313" key="4">
    <source>
        <dbReference type="EMBL" id="GHP07831.1"/>
    </source>
</evidence>
<proteinExistence type="predicted"/>